<dbReference type="EMBL" id="NZEX01000036">
    <property type="protein sequence ID" value="MAH62552.1"/>
    <property type="molecule type" value="Genomic_DNA"/>
</dbReference>
<sequence length="128" mass="14845">MHRHYREFAASLLLLGFAVSCSSYDRFPIASFSTRLQDGDRHLGWSLNYFNSWRRERQPQCLLLAEDHTVNAIDAFSQLESDTSPRINEYYVARERRTRGCRLLAELQFEAINHGQALRGMTPPGCTY</sequence>
<gene>
    <name evidence="1" type="ORF">CMN54_03715</name>
</gene>
<dbReference type="PROSITE" id="PS51257">
    <property type="entry name" value="PROKAR_LIPOPROTEIN"/>
    <property type="match status" value="1"/>
</dbReference>
<evidence type="ECO:0000313" key="2">
    <source>
        <dbReference type="Proteomes" id="UP000226525"/>
    </source>
</evidence>
<organism evidence="1 2">
    <name type="scientific">SAR324 cluster bacterium</name>
    <dbReference type="NCBI Taxonomy" id="2024889"/>
    <lineage>
        <taxon>Bacteria</taxon>
        <taxon>Deltaproteobacteria</taxon>
        <taxon>SAR324 cluster</taxon>
    </lineage>
</organism>
<name>A0A2D6YHC7_9DELT</name>
<comment type="caution">
    <text evidence="1">The sequence shown here is derived from an EMBL/GenBank/DDBJ whole genome shotgun (WGS) entry which is preliminary data.</text>
</comment>
<reference evidence="2" key="1">
    <citation type="submission" date="2017-09" db="EMBL/GenBank/DDBJ databases">
        <title>The Reconstruction of 2,631 Draft Metagenome-Assembled Genomes from the Global Oceans.</title>
        <authorList>
            <person name="Tully B.J."/>
            <person name="Graham E.D."/>
            <person name="Heidelberg J.F."/>
        </authorList>
    </citation>
    <scope>NUCLEOTIDE SEQUENCE [LARGE SCALE GENOMIC DNA]</scope>
</reference>
<dbReference type="Proteomes" id="UP000226525">
    <property type="component" value="Unassembled WGS sequence"/>
</dbReference>
<protein>
    <submittedName>
        <fullName evidence="1">Uncharacterized protein</fullName>
    </submittedName>
</protein>
<evidence type="ECO:0000313" key="1">
    <source>
        <dbReference type="EMBL" id="MAH62552.1"/>
    </source>
</evidence>
<dbReference type="AlphaFoldDB" id="A0A2D6YHC7"/>
<proteinExistence type="predicted"/>
<accession>A0A2D6YHC7</accession>